<dbReference type="EMBL" id="UYSG01006717">
    <property type="protein sequence ID" value="VDL58991.1"/>
    <property type="molecule type" value="Genomic_DNA"/>
</dbReference>
<dbReference type="WBParaSite" id="HDID_0000667601-mRNA-1">
    <property type="protein sequence ID" value="HDID_0000667601-mRNA-1"/>
    <property type="gene ID" value="HDID_0000667601"/>
</dbReference>
<dbReference type="Proteomes" id="UP000274504">
    <property type="component" value="Unassembled WGS sequence"/>
</dbReference>
<proteinExistence type="predicted"/>
<evidence type="ECO:0000313" key="2">
    <source>
        <dbReference type="EMBL" id="VDL58991.1"/>
    </source>
</evidence>
<feature type="region of interest" description="Disordered" evidence="1">
    <location>
        <begin position="1"/>
        <end position="38"/>
    </location>
</feature>
<name>A0A0R3SP11_HYMDI</name>
<organism evidence="4">
    <name type="scientific">Hymenolepis diminuta</name>
    <name type="common">Rat tapeworm</name>
    <dbReference type="NCBI Taxonomy" id="6216"/>
    <lineage>
        <taxon>Eukaryota</taxon>
        <taxon>Metazoa</taxon>
        <taxon>Spiralia</taxon>
        <taxon>Lophotrochozoa</taxon>
        <taxon>Platyhelminthes</taxon>
        <taxon>Cestoda</taxon>
        <taxon>Eucestoda</taxon>
        <taxon>Cyclophyllidea</taxon>
        <taxon>Hymenolepididae</taxon>
        <taxon>Hymenolepis</taxon>
    </lineage>
</organism>
<reference evidence="4" key="1">
    <citation type="submission" date="2017-02" db="UniProtKB">
        <authorList>
            <consortium name="WormBaseParasite"/>
        </authorList>
    </citation>
    <scope>IDENTIFICATION</scope>
</reference>
<dbReference type="AlphaFoldDB" id="A0A0R3SP11"/>
<evidence type="ECO:0000313" key="3">
    <source>
        <dbReference type="Proteomes" id="UP000274504"/>
    </source>
</evidence>
<gene>
    <name evidence="2" type="ORF">HDID_LOCUS6673</name>
</gene>
<evidence type="ECO:0000256" key="1">
    <source>
        <dbReference type="SAM" id="MobiDB-lite"/>
    </source>
</evidence>
<sequence>MYEQAMTHTPRARHHGTKIPMPKNWHANYPTRNTPVERWTTERWGKQRHAHDLSMQLKADKDNLREFGESVARAVHLNRSER</sequence>
<accession>A0A0R3SP11</accession>
<protein>
    <submittedName>
        <fullName evidence="4">SKIP_SNW domain-containing protein</fullName>
    </submittedName>
</protein>
<evidence type="ECO:0000313" key="4">
    <source>
        <dbReference type="WBParaSite" id="HDID_0000667601-mRNA-1"/>
    </source>
</evidence>
<reference evidence="2 3" key="2">
    <citation type="submission" date="2018-11" db="EMBL/GenBank/DDBJ databases">
        <authorList>
            <consortium name="Pathogen Informatics"/>
        </authorList>
    </citation>
    <scope>NUCLEOTIDE SEQUENCE [LARGE SCALE GENOMIC DNA]</scope>
</reference>